<evidence type="ECO:0000313" key="2">
    <source>
        <dbReference type="Proteomes" id="UP000188605"/>
    </source>
</evidence>
<name>A0ACC8XCX5_9FIRM</name>
<proteinExistence type="predicted"/>
<dbReference type="EMBL" id="LJDB01000047">
    <property type="protein sequence ID" value="ONI40638.1"/>
    <property type="molecule type" value="Genomic_DNA"/>
</dbReference>
<sequence>MKRFGQIIKVKPDKLEDYKYHHANPWPQIDAMIKACNIQNYSIYYKDGYLFSYYEYVGNDYEADMEKMAQDPKTQEWWALVKPFQTPLETRKDGEWWADMEEVYHLD</sequence>
<comment type="caution">
    <text evidence="1">The sequence shown here is derived from an EMBL/GenBank/DDBJ whole genome shotgun (WGS) entry which is preliminary data.</text>
</comment>
<gene>
    <name evidence="1" type="ORF">AN396_05515</name>
</gene>
<keyword evidence="2" id="KW-1185">Reference proteome</keyword>
<protein>
    <submittedName>
        <fullName evidence="1">L-rhamnose 1-epimerase</fullName>
    </submittedName>
</protein>
<reference evidence="1" key="1">
    <citation type="submission" date="2016-08" db="EMBL/GenBank/DDBJ databases">
        <authorList>
            <person name="Ngugi D.K."/>
            <person name="Miyake S."/>
            <person name="Stingl U."/>
        </authorList>
    </citation>
    <scope>NUCLEOTIDE SEQUENCE</scope>
    <source>
        <strain evidence="1">SCG-B11WGA-EpuloA1</strain>
    </source>
</reference>
<accession>A0ACC8XCX5</accession>
<evidence type="ECO:0000313" key="1">
    <source>
        <dbReference type="EMBL" id="ONI40638.1"/>
    </source>
</evidence>
<organism evidence="1 2">
    <name type="scientific">Candidatus Epulonipiscium fishelsonii</name>
    <dbReference type="NCBI Taxonomy" id="77094"/>
    <lineage>
        <taxon>Bacteria</taxon>
        <taxon>Bacillati</taxon>
        <taxon>Bacillota</taxon>
        <taxon>Clostridia</taxon>
        <taxon>Lachnospirales</taxon>
        <taxon>Lachnospiraceae</taxon>
        <taxon>Candidatus Epulonipiscium</taxon>
    </lineage>
</organism>
<dbReference type="Proteomes" id="UP000188605">
    <property type="component" value="Unassembled WGS sequence"/>
</dbReference>